<evidence type="ECO:0000256" key="6">
    <source>
        <dbReference type="PIRNR" id="PIRNR036525"/>
    </source>
</evidence>
<evidence type="ECO:0000256" key="2">
    <source>
        <dbReference type="ARBA" id="ARBA00022573"/>
    </source>
</evidence>
<dbReference type="CDD" id="cd11643">
    <property type="entry name" value="Precorrin-6A-synthase"/>
    <property type="match status" value="1"/>
</dbReference>
<organism evidence="8 9">
    <name type="scientific">Novosphingobium mathurense</name>
    <dbReference type="NCBI Taxonomy" id="428990"/>
    <lineage>
        <taxon>Bacteria</taxon>
        <taxon>Pseudomonadati</taxon>
        <taxon>Pseudomonadota</taxon>
        <taxon>Alphaproteobacteria</taxon>
        <taxon>Sphingomonadales</taxon>
        <taxon>Sphingomonadaceae</taxon>
        <taxon>Novosphingobium</taxon>
    </lineage>
</organism>
<protein>
    <recommendedName>
        <fullName evidence="6">Precorrin-6A synthase [deacetylating]</fullName>
        <ecNumber evidence="6">2.1.1.152</ecNumber>
    </recommendedName>
</protein>
<evidence type="ECO:0000256" key="3">
    <source>
        <dbReference type="ARBA" id="ARBA00022603"/>
    </source>
</evidence>
<dbReference type="RefSeq" id="WP_079729343.1">
    <property type="nucleotide sequence ID" value="NZ_FVZE01000001.1"/>
</dbReference>
<evidence type="ECO:0000256" key="5">
    <source>
        <dbReference type="ARBA" id="ARBA00022691"/>
    </source>
</evidence>
<evidence type="ECO:0000256" key="4">
    <source>
        <dbReference type="ARBA" id="ARBA00022679"/>
    </source>
</evidence>
<dbReference type="InterPro" id="IPR000878">
    <property type="entry name" value="4pyrrol_Mease"/>
</dbReference>
<dbReference type="STRING" id="428990.SAMN06295987_101447"/>
<dbReference type="Gene3D" id="3.30.950.10">
    <property type="entry name" value="Methyltransferase, Cobalt-precorrin-4 Transmethylase, Domain 2"/>
    <property type="match status" value="1"/>
</dbReference>
<dbReference type="GO" id="GO:0009236">
    <property type="term" value="P:cobalamin biosynthetic process"/>
    <property type="evidence" value="ECO:0007669"/>
    <property type="project" value="UniProtKB-KW"/>
</dbReference>
<dbReference type="AlphaFoldDB" id="A0A1U6GU39"/>
<accession>A0A1U6GU39</accession>
<dbReference type="EC" id="2.1.1.152" evidence="6"/>
<comment type="function">
    <text evidence="6">Catalyzes the methylation of C-1 in precorrin-5 and the subsequent extrusion of acetic acid from the resulting intermediate to form cobalt-precorrin-6A.</text>
</comment>
<feature type="domain" description="Tetrapyrrole methylase" evidence="7">
    <location>
        <begin position="4"/>
        <end position="222"/>
    </location>
</feature>
<gene>
    <name evidence="8" type="ORF">SAMN06295987_101447</name>
</gene>
<evidence type="ECO:0000259" key="7">
    <source>
        <dbReference type="Pfam" id="PF00590"/>
    </source>
</evidence>
<keyword evidence="4 6" id="KW-0808">Transferase</keyword>
<dbReference type="InterPro" id="IPR014776">
    <property type="entry name" value="4pyrrole_Mease_sub2"/>
</dbReference>
<name>A0A1U6GU39_9SPHN</name>
<dbReference type="Pfam" id="PF00590">
    <property type="entry name" value="TP_methylase"/>
    <property type="match status" value="1"/>
</dbReference>
<dbReference type="InterPro" id="IPR035996">
    <property type="entry name" value="4pyrrol_Methylase_sf"/>
</dbReference>
<comment type="catalytic activity">
    <reaction evidence="6">
        <text>precorrin-5 + S-adenosyl-L-methionine + H2O = precorrin-6A + acetate + S-adenosyl-L-homocysteine + 2 H(+)</text>
        <dbReference type="Rhea" id="RHEA:18261"/>
        <dbReference type="ChEBI" id="CHEBI:15377"/>
        <dbReference type="ChEBI" id="CHEBI:15378"/>
        <dbReference type="ChEBI" id="CHEBI:30089"/>
        <dbReference type="ChEBI" id="CHEBI:57856"/>
        <dbReference type="ChEBI" id="CHEBI:59789"/>
        <dbReference type="ChEBI" id="CHEBI:77871"/>
        <dbReference type="ChEBI" id="CHEBI:77872"/>
        <dbReference type="EC" id="2.1.1.152"/>
    </reaction>
</comment>
<dbReference type="PIRSF" id="PIRSF036525">
    <property type="entry name" value="CobF"/>
    <property type="match status" value="1"/>
</dbReference>
<evidence type="ECO:0000256" key="1">
    <source>
        <dbReference type="ARBA" id="ARBA00004953"/>
    </source>
</evidence>
<evidence type="ECO:0000313" key="8">
    <source>
        <dbReference type="EMBL" id="SLJ87004.1"/>
    </source>
</evidence>
<dbReference type="InterPro" id="IPR012797">
    <property type="entry name" value="CobF"/>
</dbReference>
<dbReference type="GO" id="GO:0032259">
    <property type="term" value="P:methylation"/>
    <property type="evidence" value="ECO:0007669"/>
    <property type="project" value="UniProtKB-KW"/>
</dbReference>
<dbReference type="SUPFAM" id="SSF53790">
    <property type="entry name" value="Tetrapyrrole methylase"/>
    <property type="match status" value="1"/>
</dbReference>
<dbReference type="PANTHER" id="PTHR43467">
    <property type="entry name" value="COBALT-PRECORRIN-2 C(20)-METHYLTRANSFERASE"/>
    <property type="match status" value="1"/>
</dbReference>
<proteinExistence type="predicted"/>
<sequence length="258" mass="28362">MISLSLIGIGTGNPDHLTMQARRAMNGADLILLPRKGEAKADLLDLRRGICVQVLERPVRVVEFDLPVRSANGDYLGAVNDWHDAIARTWSREIARNLPQGGHLALLVWGDPSLYDSTLRIAARLQDDGMDLGIEVVPGITSVQALTAAHAIALNRLAEPFVVTTGRQLRDRGWPQGTNVVVVMLDGGCAFETLEPEGIEIWWGAYLGMEHEALIHGPLPEVANRIVEARKALRERHGWIMDTYLMHRTFNDQTGAGG</sequence>
<reference evidence="9" key="1">
    <citation type="submission" date="2017-02" db="EMBL/GenBank/DDBJ databases">
        <authorList>
            <person name="Varghese N."/>
            <person name="Submissions S."/>
        </authorList>
    </citation>
    <scope>NUCLEOTIDE SEQUENCE [LARGE SCALE GENOMIC DNA]</scope>
    <source>
        <strain evidence="9">SM117</strain>
    </source>
</reference>
<dbReference type="EMBL" id="FVZE01000001">
    <property type="protein sequence ID" value="SLJ87004.1"/>
    <property type="molecule type" value="Genomic_DNA"/>
</dbReference>
<dbReference type="PANTHER" id="PTHR43467:SF1">
    <property type="entry name" value="PRECORRIN-6A SYNTHASE [DEACETYLATING]"/>
    <property type="match status" value="1"/>
</dbReference>
<keyword evidence="3 6" id="KW-0489">Methyltransferase</keyword>
<dbReference type="NCBIfam" id="TIGR02434">
    <property type="entry name" value="CobF"/>
    <property type="match status" value="1"/>
</dbReference>
<keyword evidence="2" id="KW-0169">Cobalamin biosynthesis</keyword>
<dbReference type="InterPro" id="IPR014777">
    <property type="entry name" value="4pyrrole_Mease_sub1"/>
</dbReference>
<keyword evidence="9" id="KW-1185">Reference proteome</keyword>
<dbReference type="GO" id="GO:0043819">
    <property type="term" value="F:precorrin-6A synthase (deacetylating) activity"/>
    <property type="evidence" value="ECO:0007669"/>
    <property type="project" value="UniProtKB-EC"/>
</dbReference>
<comment type="pathway">
    <text evidence="1">Cofactor biosynthesis; adenosylcobalamin biosynthesis.</text>
</comment>
<dbReference type="Gene3D" id="3.40.1010.10">
    <property type="entry name" value="Cobalt-precorrin-4 Transmethylase, Domain 1"/>
    <property type="match status" value="1"/>
</dbReference>
<dbReference type="Proteomes" id="UP000190989">
    <property type="component" value="Unassembled WGS sequence"/>
</dbReference>
<evidence type="ECO:0000313" key="9">
    <source>
        <dbReference type="Proteomes" id="UP000190989"/>
    </source>
</evidence>
<keyword evidence="5 6" id="KW-0949">S-adenosyl-L-methionine</keyword>